<comment type="caution">
    <text evidence="12">The sequence shown here is derived from an EMBL/GenBank/DDBJ whole genome shotgun (WGS) entry which is preliminary data.</text>
</comment>
<dbReference type="Pfam" id="PF00082">
    <property type="entry name" value="Peptidase_S8"/>
    <property type="match status" value="1"/>
</dbReference>
<feature type="chain" id="PRO_5043618850" evidence="8">
    <location>
        <begin position="22"/>
        <end position="746"/>
    </location>
</feature>
<dbReference type="AlphaFoldDB" id="A0AAV5LJF5"/>
<keyword evidence="13" id="KW-1185">Reference proteome</keyword>
<sequence>MSDTILVFALCLYLAATLIHGSNESNQRKPHIVYMGDVPDPEVSVTNVHLNLLSKAIGDEQIARESKIHSYGKSFNGFVANLLPHEAKKLSEEDGVVSVFENTRRKLHTTRSWDFLRMPTSWKLRNPKVESNIIVALMDTGIWVDSPSFSDKGFGPPPPKWKGKCDKGSNFTGCNKKVIGARYYNLDKSFPIEEDPTPADYMGHGTHTSSTAAGVSIHDASLYGIAKGTARGGVPSARIAMYKVCWSGGCTDMDILAGFDDAIHDGVDLISVSIGGPSRDFFEDPIAIGAFHAMKKRILTSCSAGNGGPDLFSVENVAPWVLTVGASSMDRDFRVDIQLGNGIKIAGNGINTYSTKKKMYPITSGTLAGNLTGNSTYYTGNTSACDHGTLSQDKVKGRIMYCLGNSGQDSTIKQLDGVGAIMSVTELLDVYYITLLPGSLVVVNDGNKIDRYINSTKNPKAMIDRSRSVNMTAPFVASFSARGPQMINHNILKPDVVAPGLNILAAYTTLTSLTGDPSDNRRPGYNIISGTSMSNPHAIAAAAYVKSFHPDWSPAAIKSALMTTATPMKTKDKTGKLGSGAGQINPVRAVHPGLIYDISFSSYIRFLCKEGYNSTALNKLIGDKGHSCSSFKPVHGTDGLNYPSMHTRINSTQTRFSAIFYRTVTEVGTGSSSYKAIVRASKGLSIEVVPRTLNFSRLHEKKSFKVIVKGNSAEAGPWSRSGALVWSDGKHSVKSSILIYKFSELI</sequence>
<dbReference type="PROSITE" id="PS51892">
    <property type="entry name" value="SUBTILASE"/>
    <property type="match status" value="1"/>
</dbReference>
<dbReference type="InterPro" id="IPR041469">
    <property type="entry name" value="Subtilisin-like_FN3"/>
</dbReference>
<evidence type="ECO:0000259" key="11">
    <source>
        <dbReference type="Pfam" id="PF17766"/>
    </source>
</evidence>
<feature type="domain" description="Subtilisin-like protease fibronectin type-III" evidence="11">
    <location>
        <begin position="640"/>
        <end position="739"/>
    </location>
</feature>
<evidence type="ECO:0000256" key="4">
    <source>
        <dbReference type="ARBA" id="ARBA00022801"/>
    </source>
</evidence>
<proteinExistence type="inferred from homology"/>
<feature type="active site" description="Charge relay system" evidence="6 7">
    <location>
        <position position="139"/>
    </location>
</feature>
<comment type="similarity">
    <text evidence="1 7">Belongs to the peptidase S8 family.</text>
</comment>
<evidence type="ECO:0000256" key="1">
    <source>
        <dbReference type="ARBA" id="ARBA00011073"/>
    </source>
</evidence>
<keyword evidence="3 8" id="KW-0732">Signal</keyword>
<keyword evidence="2 7" id="KW-0645">Protease</keyword>
<dbReference type="InterPro" id="IPR034197">
    <property type="entry name" value="Peptidases_S8_3"/>
</dbReference>
<dbReference type="Pfam" id="PF05922">
    <property type="entry name" value="Inhibitor_I9"/>
    <property type="match status" value="1"/>
</dbReference>
<feature type="signal peptide" evidence="8">
    <location>
        <begin position="1"/>
        <end position="21"/>
    </location>
</feature>
<reference evidence="12 13" key="1">
    <citation type="journal article" date="2021" name="Commun. Biol.">
        <title>The genome of Shorea leprosula (Dipterocarpaceae) highlights the ecological relevance of drought in aseasonal tropical rainforests.</title>
        <authorList>
            <person name="Ng K.K.S."/>
            <person name="Kobayashi M.J."/>
            <person name="Fawcett J.A."/>
            <person name="Hatakeyama M."/>
            <person name="Paape T."/>
            <person name="Ng C.H."/>
            <person name="Ang C.C."/>
            <person name="Tnah L.H."/>
            <person name="Lee C.T."/>
            <person name="Nishiyama T."/>
            <person name="Sese J."/>
            <person name="O'Brien M.J."/>
            <person name="Copetti D."/>
            <person name="Mohd Noor M.I."/>
            <person name="Ong R.C."/>
            <person name="Putra M."/>
            <person name="Sireger I.Z."/>
            <person name="Indrioko S."/>
            <person name="Kosugi Y."/>
            <person name="Izuno A."/>
            <person name="Isagi Y."/>
            <person name="Lee S.L."/>
            <person name="Shimizu K.K."/>
        </authorList>
    </citation>
    <scope>NUCLEOTIDE SEQUENCE [LARGE SCALE GENOMIC DNA]</scope>
    <source>
        <strain evidence="12">214</strain>
    </source>
</reference>
<dbReference type="GO" id="GO:0004252">
    <property type="term" value="F:serine-type endopeptidase activity"/>
    <property type="evidence" value="ECO:0007669"/>
    <property type="project" value="UniProtKB-UniRule"/>
</dbReference>
<evidence type="ECO:0000313" key="13">
    <source>
        <dbReference type="Proteomes" id="UP001054252"/>
    </source>
</evidence>
<evidence type="ECO:0000256" key="8">
    <source>
        <dbReference type="SAM" id="SignalP"/>
    </source>
</evidence>
<accession>A0AAV5LJF5</accession>
<evidence type="ECO:0000256" key="3">
    <source>
        <dbReference type="ARBA" id="ARBA00022729"/>
    </source>
</evidence>
<keyword evidence="4 7" id="KW-0378">Hydrolase</keyword>
<feature type="domain" description="Inhibitor I9" evidence="10">
    <location>
        <begin position="31"/>
        <end position="108"/>
    </location>
</feature>
<dbReference type="InterPro" id="IPR036852">
    <property type="entry name" value="Peptidase_S8/S53_dom_sf"/>
</dbReference>
<protein>
    <submittedName>
        <fullName evidence="12">Uncharacterized protein</fullName>
    </submittedName>
</protein>
<feature type="active site" description="Charge relay system" evidence="6 7">
    <location>
        <position position="532"/>
    </location>
</feature>
<dbReference type="Gene3D" id="2.60.40.2310">
    <property type="match status" value="1"/>
</dbReference>
<evidence type="ECO:0000259" key="9">
    <source>
        <dbReference type="Pfam" id="PF00082"/>
    </source>
</evidence>
<dbReference type="CDD" id="cd04852">
    <property type="entry name" value="Peptidases_S8_3"/>
    <property type="match status" value="1"/>
</dbReference>
<dbReference type="Gene3D" id="3.40.50.200">
    <property type="entry name" value="Peptidase S8/S53 domain"/>
    <property type="match status" value="1"/>
</dbReference>
<gene>
    <name evidence="12" type="ORF">SLEP1_g45530</name>
</gene>
<dbReference type="InterPro" id="IPR000209">
    <property type="entry name" value="Peptidase_S8/S53_dom"/>
</dbReference>
<dbReference type="Proteomes" id="UP001054252">
    <property type="component" value="Unassembled WGS sequence"/>
</dbReference>
<dbReference type="Pfam" id="PF17766">
    <property type="entry name" value="fn3_6"/>
    <property type="match status" value="1"/>
</dbReference>
<evidence type="ECO:0000256" key="7">
    <source>
        <dbReference type="PROSITE-ProRule" id="PRU01240"/>
    </source>
</evidence>
<feature type="domain" description="Peptidase S8/S53" evidence="9">
    <location>
        <begin position="131"/>
        <end position="572"/>
    </location>
</feature>
<dbReference type="Gene3D" id="3.30.70.80">
    <property type="entry name" value="Peptidase S8 propeptide/proteinase inhibitor I9"/>
    <property type="match status" value="1"/>
</dbReference>
<evidence type="ECO:0000259" key="10">
    <source>
        <dbReference type="Pfam" id="PF05922"/>
    </source>
</evidence>
<dbReference type="CDD" id="cd02120">
    <property type="entry name" value="PA_subtilisin_like"/>
    <property type="match status" value="1"/>
</dbReference>
<evidence type="ECO:0000256" key="6">
    <source>
        <dbReference type="PIRSR" id="PIRSR615500-1"/>
    </source>
</evidence>
<keyword evidence="5 7" id="KW-0720">Serine protease</keyword>
<dbReference type="InterPro" id="IPR015500">
    <property type="entry name" value="Peptidase_S8_subtilisin-rel"/>
</dbReference>
<name>A0AAV5LJF5_9ROSI</name>
<feature type="active site" description="Charge relay system" evidence="6 7">
    <location>
        <position position="204"/>
    </location>
</feature>
<evidence type="ECO:0000256" key="2">
    <source>
        <dbReference type="ARBA" id="ARBA00022670"/>
    </source>
</evidence>
<dbReference type="InterPro" id="IPR045051">
    <property type="entry name" value="SBT"/>
</dbReference>
<dbReference type="PRINTS" id="PR00723">
    <property type="entry name" value="SUBTILISIN"/>
</dbReference>
<dbReference type="InterPro" id="IPR010259">
    <property type="entry name" value="S8pro/Inhibitor_I9"/>
</dbReference>
<organism evidence="12 13">
    <name type="scientific">Rubroshorea leprosula</name>
    <dbReference type="NCBI Taxonomy" id="152421"/>
    <lineage>
        <taxon>Eukaryota</taxon>
        <taxon>Viridiplantae</taxon>
        <taxon>Streptophyta</taxon>
        <taxon>Embryophyta</taxon>
        <taxon>Tracheophyta</taxon>
        <taxon>Spermatophyta</taxon>
        <taxon>Magnoliopsida</taxon>
        <taxon>eudicotyledons</taxon>
        <taxon>Gunneridae</taxon>
        <taxon>Pentapetalae</taxon>
        <taxon>rosids</taxon>
        <taxon>malvids</taxon>
        <taxon>Malvales</taxon>
        <taxon>Dipterocarpaceae</taxon>
        <taxon>Rubroshorea</taxon>
    </lineage>
</organism>
<dbReference type="GO" id="GO:0006508">
    <property type="term" value="P:proteolysis"/>
    <property type="evidence" value="ECO:0007669"/>
    <property type="project" value="UniProtKB-KW"/>
</dbReference>
<dbReference type="PANTHER" id="PTHR10795">
    <property type="entry name" value="PROPROTEIN CONVERTASE SUBTILISIN/KEXIN"/>
    <property type="match status" value="1"/>
</dbReference>
<evidence type="ECO:0000256" key="5">
    <source>
        <dbReference type="ARBA" id="ARBA00022825"/>
    </source>
</evidence>
<dbReference type="InterPro" id="IPR037045">
    <property type="entry name" value="S8pro/Inhibitor_I9_sf"/>
</dbReference>
<dbReference type="Gene3D" id="3.50.30.30">
    <property type="match status" value="1"/>
</dbReference>
<dbReference type="SUPFAM" id="SSF52743">
    <property type="entry name" value="Subtilisin-like"/>
    <property type="match status" value="1"/>
</dbReference>
<evidence type="ECO:0000313" key="12">
    <source>
        <dbReference type="EMBL" id="GKV37504.1"/>
    </source>
</evidence>
<dbReference type="EMBL" id="BPVZ01000123">
    <property type="protein sequence ID" value="GKV37504.1"/>
    <property type="molecule type" value="Genomic_DNA"/>
</dbReference>